<dbReference type="VEuPathDB" id="FungiDB:SDRG_00882"/>
<proteinExistence type="predicted"/>
<evidence type="ECO:0000256" key="10">
    <source>
        <dbReference type="SAM" id="Phobius"/>
    </source>
</evidence>
<keyword evidence="4 9" id="KW-0720">Serine protease</keyword>
<keyword evidence="10" id="KW-0812">Transmembrane</keyword>
<dbReference type="EC" id="3.4.21.62" evidence="8"/>
<evidence type="ECO:0000313" key="14">
    <source>
        <dbReference type="Proteomes" id="UP000030762"/>
    </source>
</evidence>
<dbReference type="GO" id="GO:0004252">
    <property type="term" value="F:serine-type endopeptidase activity"/>
    <property type="evidence" value="ECO:0007669"/>
    <property type="project" value="UniProtKB-UniRule"/>
</dbReference>
<feature type="active site" description="Charge relay system" evidence="9">
    <location>
        <position position="251"/>
    </location>
</feature>
<sequence>MRTLWLSWVTTVAALDHGGWTRLGRAGSGVSLDLRFALRPAQPDALAAQLAAVSDVHSPYFGQYMSSTDLRDLVAPSVAALAALDALLDGFNATSAGHGEYVRVTLPVAVAEDLFATELHEYRRGDRRVVRPFGAYAVPASIRDHVLLIDGLEHFPTAFRRQSTTLTSASIDDGISISAIQQQYGLPVGRAATDVRNQLVVGAFLKEAYRASDLQAYYARNHVASSALPKSVQCAGGGGDDAPATGEASLDVQLVMGLTANAETSVFCYNSYRDATRPFGDDNQEPFVTFMHDINAMEPAPSVVSISYADDECAVPPAYIAALDAEFIKAGLRGTTVVVASGDNGVVGSTLVSFCGRPTCARFETGYPASSPYVLSVGGTQLVGDVESDSKHYKEEVVSTDTNGAITSGSGFSWYASRPSYQDNVVQAYNLRQKEAFDAEKSKGKYNSDGRVFPDVVAIGHNVPIVVGNMIEWTDGTSASAPIVAAVLNQVNKDRLQRNLPLLGFVNPYLYKLYDVCPHIFRDISVGNNKCGGHGQVCCDSGFSAAAGWDPLTGLGAIQYDRFVEDMSACEARMHEKALLVSSGERRDMTLYVAGGVVLLATLLALLTMRGRSPVMDDSIHLDYKLVD</sequence>
<feature type="chain" id="PRO_5004570180" description="subtilisin" evidence="11">
    <location>
        <begin position="22"/>
        <end position="628"/>
    </location>
</feature>
<dbReference type="Pfam" id="PF00082">
    <property type="entry name" value="Peptidase_S8"/>
    <property type="match status" value="1"/>
</dbReference>
<dbReference type="SMART" id="SM00944">
    <property type="entry name" value="Pro-kuma_activ"/>
    <property type="match status" value="1"/>
</dbReference>
<keyword evidence="5 9" id="KW-0106">Calcium</keyword>
<keyword evidence="11" id="KW-0732">Signal</keyword>
<dbReference type="OMA" id="ACREYHV"/>
<dbReference type="CDD" id="cd04056">
    <property type="entry name" value="Peptidases_S53"/>
    <property type="match status" value="1"/>
</dbReference>
<dbReference type="Proteomes" id="UP000030762">
    <property type="component" value="Unassembled WGS sequence"/>
</dbReference>
<evidence type="ECO:0000256" key="3">
    <source>
        <dbReference type="ARBA" id="ARBA00022801"/>
    </source>
</evidence>
<dbReference type="InterPro" id="IPR036852">
    <property type="entry name" value="Peptidase_S8/S53_dom_sf"/>
</dbReference>
<dbReference type="GO" id="GO:0008240">
    <property type="term" value="F:tripeptidyl-peptidase activity"/>
    <property type="evidence" value="ECO:0007669"/>
    <property type="project" value="TreeGrafter"/>
</dbReference>
<dbReference type="GO" id="GO:0046872">
    <property type="term" value="F:metal ion binding"/>
    <property type="evidence" value="ECO:0007669"/>
    <property type="project" value="UniProtKB-UniRule"/>
</dbReference>
<evidence type="ECO:0000256" key="6">
    <source>
        <dbReference type="ARBA" id="ARBA00023145"/>
    </source>
</evidence>
<dbReference type="STRING" id="1156394.T0QV14"/>
<reference evidence="13 14" key="1">
    <citation type="submission" date="2012-04" db="EMBL/GenBank/DDBJ databases">
        <title>The Genome Sequence of Saprolegnia declina VS20.</title>
        <authorList>
            <consortium name="The Broad Institute Genome Sequencing Platform"/>
            <person name="Russ C."/>
            <person name="Nusbaum C."/>
            <person name="Tyler B."/>
            <person name="van West P."/>
            <person name="Dieguez-Uribeondo J."/>
            <person name="de Bruijn I."/>
            <person name="Tripathy S."/>
            <person name="Jiang R."/>
            <person name="Young S.K."/>
            <person name="Zeng Q."/>
            <person name="Gargeya S."/>
            <person name="Fitzgerald M."/>
            <person name="Haas B."/>
            <person name="Abouelleil A."/>
            <person name="Alvarado L."/>
            <person name="Arachchi H.M."/>
            <person name="Berlin A."/>
            <person name="Chapman S.B."/>
            <person name="Goldberg J."/>
            <person name="Griggs A."/>
            <person name="Gujja S."/>
            <person name="Hansen M."/>
            <person name="Howarth C."/>
            <person name="Imamovic A."/>
            <person name="Larimer J."/>
            <person name="McCowen C."/>
            <person name="Montmayeur A."/>
            <person name="Murphy C."/>
            <person name="Neiman D."/>
            <person name="Pearson M."/>
            <person name="Priest M."/>
            <person name="Roberts A."/>
            <person name="Saif S."/>
            <person name="Shea T."/>
            <person name="Sisk P."/>
            <person name="Sykes S."/>
            <person name="Wortman J."/>
            <person name="Nusbaum C."/>
            <person name="Birren B."/>
        </authorList>
    </citation>
    <scope>NUCLEOTIDE SEQUENCE [LARGE SCALE GENOMIC DNA]</scope>
    <source>
        <strain evidence="13 14">VS20</strain>
    </source>
</reference>
<name>T0QV14_SAPDV</name>
<dbReference type="InterPro" id="IPR000209">
    <property type="entry name" value="Peptidase_S8/S53_dom"/>
</dbReference>
<keyword evidence="10" id="KW-1133">Transmembrane helix</keyword>
<evidence type="ECO:0000256" key="9">
    <source>
        <dbReference type="PROSITE-ProRule" id="PRU01032"/>
    </source>
</evidence>
<dbReference type="InterPro" id="IPR015366">
    <property type="entry name" value="S53_propep"/>
</dbReference>
<protein>
    <recommendedName>
        <fullName evidence="8">subtilisin</fullName>
        <ecNumber evidence="8">3.4.21.62</ecNumber>
    </recommendedName>
</protein>
<feature type="binding site" evidence="9">
    <location>
        <position position="523"/>
    </location>
    <ligand>
        <name>Ca(2+)</name>
        <dbReference type="ChEBI" id="CHEBI:29108"/>
    </ligand>
</feature>
<feature type="transmembrane region" description="Helical" evidence="10">
    <location>
        <begin position="589"/>
        <end position="607"/>
    </location>
</feature>
<evidence type="ECO:0000256" key="5">
    <source>
        <dbReference type="ARBA" id="ARBA00022837"/>
    </source>
</evidence>
<evidence type="ECO:0000256" key="11">
    <source>
        <dbReference type="SAM" id="SignalP"/>
    </source>
</evidence>
<keyword evidence="14" id="KW-1185">Reference proteome</keyword>
<feature type="binding site" evidence="9">
    <location>
        <position position="524"/>
    </location>
    <ligand>
        <name>Ca(2+)</name>
        <dbReference type="ChEBI" id="CHEBI:29108"/>
    </ligand>
</feature>
<comment type="cofactor">
    <cofactor evidence="9">
        <name>Ca(2+)</name>
        <dbReference type="ChEBI" id="CHEBI:29108"/>
    </cofactor>
    <text evidence="9">Binds 1 Ca(2+) ion per subunit.</text>
</comment>
<evidence type="ECO:0000256" key="1">
    <source>
        <dbReference type="ARBA" id="ARBA00022670"/>
    </source>
</evidence>
<feature type="active site" description="Charge relay system" evidence="9">
    <location>
        <position position="478"/>
    </location>
</feature>
<evidence type="ECO:0000256" key="7">
    <source>
        <dbReference type="ARBA" id="ARBA00023529"/>
    </source>
</evidence>
<evidence type="ECO:0000256" key="4">
    <source>
        <dbReference type="ARBA" id="ARBA00022825"/>
    </source>
</evidence>
<evidence type="ECO:0000256" key="2">
    <source>
        <dbReference type="ARBA" id="ARBA00022723"/>
    </source>
</evidence>
<dbReference type="GO" id="GO:0006508">
    <property type="term" value="P:proteolysis"/>
    <property type="evidence" value="ECO:0007669"/>
    <property type="project" value="UniProtKB-KW"/>
</dbReference>
<keyword evidence="2 9" id="KW-0479">Metal-binding</keyword>
<keyword evidence="6" id="KW-0865">Zymogen</keyword>
<feature type="binding site" evidence="9">
    <location>
        <position position="548"/>
    </location>
    <ligand>
        <name>Ca(2+)</name>
        <dbReference type="ChEBI" id="CHEBI:29108"/>
    </ligand>
</feature>
<gene>
    <name evidence="13" type="ORF">SDRG_00882</name>
</gene>
<dbReference type="Gene3D" id="3.40.50.200">
    <property type="entry name" value="Peptidase S8/S53 domain"/>
    <property type="match status" value="1"/>
</dbReference>
<comment type="catalytic activity">
    <reaction evidence="7">
        <text>Hydrolysis of proteins with broad specificity for peptide bonds, and a preference for a large uncharged residue in P1. Hydrolyzes peptide amides.</text>
        <dbReference type="EC" id="3.4.21.62"/>
    </reaction>
</comment>
<feature type="domain" description="Peptidase S53" evidence="12">
    <location>
        <begin position="174"/>
        <end position="570"/>
    </location>
</feature>
<organism evidence="13 14">
    <name type="scientific">Saprolegnia diclina (strain VS20)</name>
    <dbReference type="NCBI Taxonomy" id="1156394"/>
    <lineage>
        <taxon>Eukaryota</taxon>
        <taxon>Sar</taxon>
        <taxon>Stramenopiles</taxon>
        <taxon>Oomycota</taxon>
        <taxon>Saprolegniomycetes</taxon>
        <taxon>Saprolegniales</taxon>
        <taxon>Saprolegniaceae</taxon>
        <taxon>Saprolegnia</taxon>
    </lineage>
</organism>
<feature type="active site" description="Charge relay system" evidence="9">
    <location>
        <position position="247"/>
    </location>
</feature>
<dbReference type="InParanoid" id="T0QV14"/>
<dbReference type="PANTHER" id="PTHR14218:SF15">
    <property type="entry name" value="TRIPEPTIDYL-PEPTIDASE 1"/>
    <property type="match status" value="1"/>
</dbReference>
<dbReference type="PANTHER" id="PTHR14218">
    <property type="entry name" value="PROTEASE S8 TRIPEPTIDYL PEPTIDASE I CLN2"/>
    <property type="match status" value="1"/>
</dbReference>
<dbReference type="GeneID" id="19941609"/>
<evidence type="ECO:0000259" key="12">
    <source>
        <dbReference type="PROSITE" id="PS51695"/>
    </source>
</evidence>
<dbReference type="SUPFAM" id="SSF54897">
    <property type="entry name" value="Protease propeptides/inhibitors"/>
    <property type="match status" value="1"/>
</dbReference>
<dbReference type="Pfam" id="PF09286">
    <property type="entry name" value="Pro-kuma_activ"/>
    <property type="match status" value="1"/>
</dbReference>
<dbReference type="PROSITE" id="PS51695">
    <property type="entry name" value="SEDOLISIN"/>
    <property type="match status" value="1"/>
</dbReference>
<dbReference type="InterPro" id="IPR030400">
    <property type="entry name" value="Sedolisin_dom"/>
</dbReference>
<dbReference type="eggNOG" id="ENOG502QS2V">
    <property type="taxonomic scope" value="Eukaryota"/>
</dbReference>
<keyword evidence="3 9" id="KW-0378">Hydrolase</keyword>
<dbReference type="EMBL" id="JH767133">
    <property type="protein sequence ID" value="EQC42039.1"/>
    <property type="molecule type" value="Genomic_DNA"/>
</dbReference>
<feature type="binding site" evidence="9">
    <location>
        <position position="550"/>
    </location>
    <ligand>
        <name>Ca(2+)</name>
        <dbReference type="ChEBI" id="CHEBI:29108"/>
    </ligand>
</feature>
<accession>T0QV14</accession>
<dbReference type="InterPro" id="IPR050819">
    <property type="entry name" value="Tripeptidyl-peptidase_I"/>
</dbReference>
<evidence type="ECO:0000313" key="13">
    <source>
        <dbReference type="EMBL" id="EQC42039.1"/>
    </source>
</evidence>
<dbReference type="CDD" id="cd11377">
    <property type="entry name" value="Pro-peptidase_S53"/>
    <property type="match status" value="1"/>
</dbReference>
<dbReference type="RefSeq" id="XP_008604608.1">
    <property type="nucleotide sequence ID" value="XM_008606386.1"/>
</dbReference>
<evidence type="ECO:0000256" key="8">
    <source>
        <dbReference type="ARBA" id="ARBA00023619"/>
    </source>
</evidence>
<keyword evidence="1 9" id="KW-0645">Protease</keyword>
<dbReference type="AlphaFoldDB" id="T0QV14"/>
<dbReference type="SUPFAM" id="SSF52743">
    <property type="entry name" value="Subtilisin-like"/>
    <property type="match status" value="1"/>
</dbReference>
<feature type="signal peptide" evidence="11">
    <location>
        <begin position="1"/>
        <end position="21"/>
    </location>
</feature>
<keyword evidence="10" id="KW-0472">Membrane</keyword>
<dbReference type="OrthoDB" id="2919105at2759"/>